<dbReference type="GO" id="GO:0009055">
    <property type="term" value="F:electron transfer activity"/>
    <property type="evidence" value="ECO:0007669"/>
    <property type="project" value="InterPro"/>
</dbReference>
<evidence type="ECO:0000256" key="1">
    <source>
        <dbReference type="ARBA" id="ARBA00022617"/>
    </source>
</evidence>
<dbReference type="RefSeq" id="WP_038455014.1">
    <property type="nucleotide sequence ID" value="NZ_CP009043.1"/>
</dbReference>
<keyword evidence="5" id="KW-0472">Membrane</keyword>
<gene>
    <name evidence="7" type="primary">petC</name>
    <name evidence="7" type="ORF">CIG1485E_1450</name>
</gene>
<keyword evidence="8" id="KW-1185">Reference proteome</keyword>
<dbReference type="GO" id="GO:0020037">
    <property type="term" value="F:heme binding"/>
    <property type="evidence" value="ECO:0007669"/>
    <property type="project" value="InterPro"/>
</dbReference>
<evidence type="ECO:0000259" key="6">
    <source>
        <dbReference type="PROSITE" id="PS51007"/>
    </source>
</evidence>
<accession>A0A076FC77</accession>
<dbReference type="EMBL" id="CP009043">
    <property type="protein sequence ID" value="AII15273.1"/>
    <property type="molecule type" value="Genomic_DNA"/>
</dbReference>
<dbReference type="PIRSF" id="PIRSF019225">
    <property type="entry name" value="Ubol_Cyt_c_Rdtase_Cyt_c_su_prd"/>
    <property type="match status" value="1"/>
</dbReference>
<evidence type="ECO:0000256" key="2">
    <source>
        <dbReference type="ARBA" id="ARBA00022723"/>
    </source>
</evidence>
<reference evidence="8" key="1">
    <citation type="journal article" date="2014" name="Genome Announc.">
        <title>Complete Genome Sequence of Campylobacter iguaniorum Strain 1485ET, Isolated from a Bearded Dragon (Pogona vitticeps).</title>
        <authorList>
            <person name="Gilbert M.J."/>
            <person name="Miller W.G."/>
            <person name="Yee E."/>
            <person name="Kik M."/>
            <person name="Wagenaar J.A."/>
            <person name="Duim B."/>
        </authorList>
    </citation>
    <scope>NUCLEOTIDE SEQUENCE [LARGE SCALE GENOMIC DNA]</scope>
    <source>
        <strain evidence="8">1485E</strain>
    </source>
</reference>
<keyword evidence="3 4" id="KW-0408">Iron</keyword>
<dbReference type="GO" id="GO:0016491">
    <property type="term" value="F:oxidoreductase activity"/>
    <property type="evidence" value="ECO:0007669"/>
    <property type="project" value="UniProtKB-KW"/>
</dbReference>
<dbReference type="eggNOG" id="COG2857">
    <property type="taxonomic scope" value="Bacteria"/>
</dbReference>
<dbReference type="AlphaFoldDB" id="A0A076FC77"/>
<dbReference type="Pfam" id="PF00034">
    <property type="entry name" value="Cytochrom_C"/>
    <property type="match status" value="1"/>
</dbReference>
<protein>
    <submittedName>
        <fullName evidence="7">Ubiquinol cytochrome c oxidoreductase PetABC, membrane-bound cytochrome c subunit</fullName>
        <ecNumber evidence="7">1.10.2.2</ecNumber>
    </submittedName>
</protein>
<dbReference type="HOGENOM" id="CLU_043937_0_0_7"/>
<sequence>MKELKAFIVVVIVTGIIYWGVEPYAHSVLNPHVEPANFDFAKEDVNLAKTNEQAANKALEAAKASGNEDIIKSATKTLNDTKANLDKYTAFWNDINSIDLAKGDAAKGAELVNAAGCTGCHGIKTANIPAPMDDRSASESFGVTPPDLSDIGYLYDPKFLAALIKDPAIALKVSHKFNDNNPFPMTAFMGAGGDLNAEVADLVAYFKSIAPKEMSDKEVFVNSCSRCHDMKYANVFTNGNKQSIAAYLGMTPPDLSMYIRSRSNDYLNNFINDTQKMLPGTAMPRVGLNEKAQSQVISYMEKVGDSKKAERETTSLYMMGYFLILGIFAWAWKRKIWSKLH</sequence>
<dbReference type="InterPro" id="IPR036909">
    <property type="entry name" value="Cyt_c-like_dom_sf"/>
</dbReference>
<dbReference type="Proteomes" id="UP000028486">
    <property type="component" value="Chromosome"/>
</dbReference>
<evidence type="ECO:0000256" key="4">
    <source>
        <dbReference type="PROSITE-ProRule" id="PRU00433"/>
    </source>
</evidence>
<dbReference type="Gene3D" id="1.10.760.10">
    <property type="entry name" value="Cytochrome c-like domain"/>
    <property type="match status" value="2"/>
</dbReference>
<dbReference type="EC" id="1.10.2.2" evidence="7"/>
<dbReference type="GO" id="GO:0046872">
    <property type="term" value="F:metal ion binding"/>
    <property type="evidence" value="ECO:0007669"/>
    <property type="project" value="UniProtKB-KW"/>
</dbReference>
<evidence type="ECO:0000313" key="7">
    <source>
        <dbReference type="EMBL" id="AII15273.1"/>
    </source>
</evidence>
<dbReference type="InterPro" id="IPR021195">
    <property type="entry name" value="Ubol_Cyt_c_Rdtase_Cyt_c_su_prd"/>
</dbReference>
<name>A0A076FC77_9BACT</name>
<dbReference type="SUPFAM" id="SSF46626">
    <property type="entry name" value="Cytochrome c"/>
    <property type="match status" value="2"/>
</dbReference>
<evidence type="ECO:0000256" key="3">
    <source>
        <dbReference type="ARBA" id="ARBA00023004"/>
    </source>
</evidence>
<keyword evidence="5" id="KW-0812">Transmembrane</keyword>
<organism evidence="7 8">
    <name type="scientific">Campylobacter iguaniorum</name>
    <dbReference type="NCBI Taxonomy" id="1244531"/>
    <lineage>
        <taxon>Bacteria</taxon>
        <taxon>Pseudomonadati</taxon>
        <taxon>Campylobacterota</taxon>
        <taxon>Epsilonproteobacteria</taxon>
        <taxon>Campylobacterales</taxon>
        <taxon>Campylobacteraceae</taxon>
        <taxon>Campylobacter</taxon>
    </lineage>
</organism>
<dbReference type="STRING" id="1244531.CIG2463D_1643"/>
<dbReference type="OrthoDB" id="5351961at2"/>
<feature type="domain" description="Cytochrome c" evidence="6">
    <location>
        <begin position="103"/>
        <end position="210"/>
    </location>
</feature>
<dbReference type="KEGG" id="caj:CIG1485E_1450"/>
<keyword evidence="5" id="KW-1133">Transmembrane helix</keyword>
<feature type="transmembrane region" description="Helical" evidence="5">
    <location>
        <begin position="315"/>
        <end position="332"/>
    </location>
</feature>
<keyword evidence="2 4" id="KW-0479">Metal-binding</keyword>
<keyword evidence="1 4" id="KW-0349">Heme</keyword>
<dbReference type="PROSITE" id="PS51007">
    <property type="entry name" value="CYTC"/>
    <property type="match status" value="2"/>
</dbReference>
<evidence type="ECO:0000256" key="5">
    <source>
        <dbReference type="SAM" id="Phobius"/>
    </source>
</evidence>
<feature type="domain" description="Cytochrome c" evidence="6">
    <location>
        <begin position="211"/>
        <end position="304"/>
    </location>
</feature>
<proteinExistence type="predicted"/>
<evidence type="ECO:0000313" key="8">
    <source>
        <dbReference type="Proteomes" id="UP000028486"/>
    </source>
</evidence>
<feature type="transmembrane region" description="Helical" evidence="5">
    <location>
        <begin position="7"/>
        <end position="25"/>
    </location>
</feature>
<keyword evidence="7" id="KW-0560">Oxidoreductase</keyword>
<dbReference type="InterPro" id="IPR009056">
    <property type="entry name" value="Cyt_c-like_dom"/>
</dbReference>